<evidence type="ECO:0000256" key="11">
    <source>
        <dbReference type="SAM" id="MobiDB-lite"/>
    </source>
</evidence>
<feature type="compositionally biased region" description="Low complexity" evidence="11">
    <location>
        <begin position="1"/>
        <end position="15"/>
    </location>
</feature>
<feature type="region of interest" description="Disordered" evidence="11">
    <location>
        <begin position="1"/>
        <end position="25"/>
    </location>
</feature>
<proteinExistence type="predicted"/>
<dbReference type="InterPro" id="IPR019533">
    <property type="entry name" value="Peptidase_S26"/>
</dbReference>
<comment type="caution">
    <text evidence="14">The sequence shown here is derived from an EMBL/GenBank/DDBJ whole genome shotgun (WGS) entry which is preliminary data.</text>
</comment>
<sequence length="181" mass="18716">MPDGAGPADGVVVTDGPPPPGRPRVPRVRRVVASSLVSGLMYALAAVAVVLLWPSSLGGCTTLTVVRGQSMEPTLHDGDVVLARCGRPEVDDVVVYAPAGYDGTQIIHRVVGGGPSGWVLQGDNNDVVDPFTPTDDEVVGVARLTVPHLGAATAFLAHPGPWSALVLISVLLLAWPGPRRV</sequence>
<evidence type="ECO:0000256" key="1">
    <source>
        <dbReference type="ARBA" id="ARBA00004648"/>
    </source>
</evidence>
<comment type="subcellular location">
    <subcellularLocation>
        <location evidence="1">Endoplasmic reticulum membrane</location>
        <topology evidence="1">Single-pass type II membrane protein</topology>
    </subcellularLocation>
</comment>
<dbReference type="NCBIfam" id="TIGR02228">
    <property type="entry name" value="sigpep_I_arch"/>
    <property type="match status" value="1"/>
</dbReference>
<dbReference type="InterPro" id="IPR019756">
    <property type="entry name" value="Pept_S26A_signal_pept_1_Ser-AS"/>
</dbReference>
<dbReference type="Pfam" id="PF10502">
    <property type="entry name" value="Peptidase_S26"/>
    <property type="match status" value="1"/>
</dbReference>
<evidence type="ECO:0000256" key="12">
    <source>
        <dbReference type="SAM" id="Phobius"/>
    </source>
</evidence>
<evidence type="ECO:0000256" key="3">
    <source>
        <dbReference type="ARBA" id="ARBA00022692"/>
    </source>
</evidence>
<keyword evidence="8 12" id="KW-0472">Membrane</keyword>
<keyword evidence="5" id="KW-0256">Endoplasmic reticulum</keyword>
<dbReference type="InterPro" id="IPR001733">
    <property type="entry name" value="Peptidase_S26B"/>
</dbReference>
<gene>
    <name evidence="14" type="ORF">Col01nite_31660</name>
</gene>
<dbReference type="Gene3D" id="2.10.109.10">
    <property type="entry name" value="Umud Fragment, subunit A"/>
    <property type="match status" value="1"/>
</dbReference>
<evidence type="ECO:0000256" key="2">
    <source>
        <dbReference type="ARBA" id="ARBA00022670"/>
    </source>
</evidence>
<dbReference type="InterPro" id="IPR036286">
    <property type="entry name" value="LexA/Signal_pep-like_sf"/>
</dbReference>
<keyword evidence="15" id="KW-1185">Reference proteome</keyword>
<accession>A0ABQ4DFD1</accession>
<organism evidence="14 15">
    <name type="scientific">Cellulomonas oligotrophica</name>
    <dbReference type="NCBI Taxonomy" id="931536"/>
    <lineage>
        <taxon>Bacteria</taxon>
        <taxon>Bacillati</taxon>
        <taxon>Actinomycetota</taxon>
        <taxon>Actinomycetes</taxon>
        <taxon>Micrococcales</taxon>
        <taxon>Cellulomonadaceae</taxon>
        <taxon>Cellulomonas</taxon>
    </lineage>
</organism>
<evidence type="ECO:0000313" key="15">
    <source>
        <dbReference type="Proteomes" id="UP000618382"/>
    </source>
</evidence>
<evidence type="ECO:0000256" key="10">
    <source>
        <dbReference type="NCBIfam" id="TIGR02228"/>
    </source>
</evidence>
<dbReference type="EC" id="3.4.21.89" evidence="10"/>
<feature type="domain" description="Peptidase S26" evidence="13">
    <location>
        <begin position="48"/>
        <end position="112"/>
    </location>
</feature>
<reference evidence="14 15" key="1">
    <citation type="submission" date="2021-01" db="EMBL/GenBank/DDBJ databases">
        <title>Whole genome shotgun sequence of Cellulomonas oligotrophica NBRC 109435.</title>
        <authorList>
            <person name="Komaki H."/>
            <person name="Tamura T."/>
        </authorList>
    </citation>
    <scope>NUCLEOTIDE SEQUENCE [LARGE SCALE GENOMIC DNA]</scope>
    <source>
        <strain evidence="14 15">NBRC 109435</strain>
    </source>
</reference>
<keyword evidence="2" id="KW-0645">Protease</keyword>
<evidence type="ECO:0000259" key="13">
    <source>
        <dbReference type="Pfam" id="PF10502"/>
    </source>
</evidence>
<dbReference type="PROSITE" id="PS00501">
    <property type="entry name" value="SPASE_I_1"/>
    <property type="match status" value="1"/>
</dbReference>
<evidence type="ECO:0000313" key="14">
    <source>
        <dbReference type="EMBL" id="GIG34007.1"/>
    </source>
</evidence>
<protein>
    <recommendedName>
        <fullName evidence="10">Signal peptidase I</fullName>
        <ecNumber evidence="10">3.4.21.89</ecNumber>
    </recommendedName>
</protein>
<comment type="function">
    <text evidence="9">Catalytic component of the signal peptidase complex (SPC) which catalyzes the cleavage of N-terminal signal sequences from nascent proteins as they are translocated into the lumen of the endoplasmic reticulum. Specifically cleaves N-terminal signal peptides that contain a hydrophobic alpha-helix (h-region) shorter than 18-20 amino acids.</text>
</comment>
<keyword evidence="7 12" id="KW-1133">Transmembrane helix</keyword>
<keyword evidence="4" id="KW-0378">Hydrolase</keyword>
<dbReference type="Proteomes" id="UP000618382">
    <property type="component" value="Unassembled WGS sequence"/>
</dbReference>
<keyword evidence="6" id="KW-0735">Signal-anchor</keyword>
<name>A0ABQ4DFD1_9CELL</name>
<evidence type="ECO:0000256" key="9">
    <source>
        <dbReference type="ARBA" id="ARBA00045533"/>
    </source>
</evidence>
<evidence type="ECO:0000256" key="7">
    <source>
        <dbReference type="ARBA" id="ARBA00022989"/>
    </source>
</evidence>
<evidence type="ECO:0000256" key="5">
    <source>
        <dbReference type="ARBA" id="ARBA00022824"/>
    </source>
</evidence>
<evidence type="ECO:0000256" key="8">
    <source>
        <dbReference type="ARBA" id="ARBA00023136"/>
    </source>
</evidence>
<feature type="transmembrane region" description="Helical" evidence="12">
    <location>
        <begin position="31"/>
        <end position="53"/>
    </location>
</feature>
<feature type="transmembrane region" description="Helical" evidence="12">
    <location>
        <begin position="155"/>
        <end position="175"/>
    </location>
</feature>
<dbReference type="SUPFAM" id="SSF51306">
    <property type="entry name" value="LexA/Signal peptidase"/>
    <property type="match status" value="1"/>
</dbReference>
<dbReference type="EMBL" id="BONN01000011">
    <property type="protein sequence ID" value="GIG34007.1"/>
    <property type="molecule type" value="Genomic_DNA"/>
</dbReference>
<keyword evidence="3 12" id="KW-0812">Transmembrane</keyword>
<evidence type="ECO:0000256" key="4">
    <source>
        <dbReference type="ARBA" id="ARBA00022801"/>
    </source>
</evidence>
<dbReference type="CDD" id="cd06530">
    <property type="entry name" value="S26_SPase_I"/>
    <property type="match status" value="1"/>
</dbReference>
<evidence type="ECO:0000256" key="6">
    <source>
        <dbReference type="ARBA" id="ARBA00022968"/>
    </source>
</evidence>